<keyword evidence="5 6" id="KW-0472">Membrane</keyword>
<dbReference type="AlphaFoldDB" id="A0A7L7KSR7"/>
<keyword evidence="4 6" id="KW-1133">Transmembrane helix</keyword>
<evidence type="ECO:0000313" key="10">
    <source>
        <dbReference type="Proteomes" id="UP000514720"/>
    </source>
</evidence>
<dbReference type="Pfam" id="PF18955">
    <property type="entry name" value="DUF5698"/>
    <property type="match status" value="1"/>
</dbReference>
<evidence type="ECO:0000256" key="5">
    <source>
        <dbReference type="ARBA" id="ARBA00023136"/>
    </source>
</evidence>
<keyword evidence="10" id="KW-1185">Reference proteome</keyword>
<dbReference type="Pfam" id="PF10035">
    <property type="entry name" value="DUF2179"/>
    <property type="match status" value="1"/>
</dbReference>
<name>A0A7L7KSR7_9MOLU</name>
<dbReference type="KEGG" id="xcl:G4Z02_08915"/>
<dbReference type="InterPro" id="IPR019264">
    <property type="entry name" value="DUF2179"/>
</dbReference>
<evidence type="ECO:0000256" key="4">
    <source>
        <dbReference type="ARBA" id="ARBA00022989"/>
    </source>
</evidence>
<accession>A0A7L7KSR7</accession>
<organism evidence="9 10">
    <name type="scientific">Candidatus Xianfuyuplasma coldseepsis</name>
    <dbReference type="NCBI Taxonomy" id="2782163"/>
    <lineage>
        <taxon>Bacteria</taxon>
        <taxon>Bacillati</taxon>
        <taxon>Mycoplasmatota</taxon>
        <taxon>Mollicutes</taxon>
        <taxon>Candidatus Izemoplasmatales</taxon>
        <taxon>Candidatus Izemoplasmataceae</taxon>
        <taxon>Candidatus Xianfuyuplasma</taxon>
    </lineage>
</organism>
<evidence type="ECO:0000256" key="3">
    <source>
        <dbReference type="ARBA" id="ARBA00022692"/>
    </source>
</evidence>
<evidence type="ECO:0000256" key="1">
    <source>
        <dbReference type="ARBA" id="ARBA00004651"/>
    </source>
</evidence>
<dbReference type="EMBL" id="CP048914">
    <property type="protein sequence ID" value="QMS85861.1"/>
    <property type="molecule type" value="Genomic_DNA"/>
</dbReference>
<dbReference type="RefSeq" id="WP_258877673.1">
    <property type="nucleotide sequence ID" value="NZ_CP048914.1"/>
</dbReference>
<proteinExistence type="predicted"/>
<dbReference type="InterPro" id="IPR044035">
    <property type="entry name" value="DUF5698"/>
</dbReference>
<dbReference type="GO" id="GO:0005886">
    <property type="term" value="C:plasma membrane"/>
    <property type="evidence" value="ECO:0007669"/>
    <property type="project" value="UniProtKB-SubCell"/>
</dbReference>
<evidence type="ECO:0000256" key="2">
    <source>
        <dbReference type="ARBA" id="ARBA00022475"/>
    </source>
</evidence>
<sequence>MNPILLYFLIFVIKVFEVSLATLRIVLITKNERVKGAFIGFFEVIIWVLIVSTVLTGITEDPFKVVIYALGFAVGNYTGSKLENFFAIGDSSIEVITHKIDGKKMAKHLRANGFAVTSVNAYGMNDKREILYLHVPRKRVPETIDIIRSKQDDVVITIHDIKPVYGGYKALRK</sequence>
<dbReference type="Proteomes" id="UP000514720">
    <property type="component" value="Chromosome"/>
</dbReference>
<gene>
    <name evidence="9" type="ORF">G4Z02_08915</name>
</gene>
<evidence type="ECO:0000259" key="7">
    <source>
        <dbReference type="Pfam" id="PF10035"/>
    </source>
</evidence>
<evidence type="ECO:0000259" key="8">
    <source>
        <dbReference type="Pfam" id="PF18955"/>
    </source>
</evidence>
<keyword evidence="3 6" id="KW-0812">Transmembrane</keyword>
<dbReference type="CDD" id="cd16381">
    <property type="entry name" value="YitT_C_like_1"/>
    <property type="match status" value="1"/>
</dbReference>
<keyword evidence="2" id="KW-1003">Cell membrane</keyword>
<dbReference type="InterPro" id="IPR022930">
    <property type="entry name" value="UPF0316"/>
</dbReference>
<feature type="domain" description="DUF5698" evidence="8">
    <location>
        <begin position="22"/>
        <end position="79"/>
    </location>
</feature>
<dbReference type="PANTHER" id="PTHR40060:SF1">
    <property type="entry name" value="UPF0316 PROTEIN YEBE"/>
    <property type="match status" value="1"/>
</dbReference>
<feature type="transmembrane region" description="Helical" evidence="6">
    <location>
        <begin position="6"/>
        <end position="26"/>
    </location>
</feature>
<dbReference type="PANTHER" id="PTHR40060">
    <property type="entry name" value="UPF0316 PROTEIN YEBE"/>
    <property type="match status" value="1"/>
</dbReference>
<evidence type="ECO:0000313" key="9">
    <source>
        <dbReference type="EMBL" id="QMS85861.1"/>
    </source>
</evidence>
<comment type="subcellular location">
    <subcellularLocation>
        <location evidence="1">Cell membrane</location>
        <topology evidence="1">Multi-pass membrane protein</topology>
    </subcellularLocation>
</comment>
<feature type="transmembrane region" description="Helical" evidence="6">
    <location>
        <begin position="38"/>
        <end position="58"/>
    </location>
</feature>
<reference evidence="9 10" key="1">
    <citation type="submission" date="2020-02" db="EMBL/GenBank/DDBJ databases">
        <authorList>
            <person name="Zheng R.K."/>
            <person name="Sun C.M."/>
        </authorList>
    </citation>
    <scope>NUCLEOTIDE SEQUENCE [LARGE SCALE GENOMIC DNA]</scope>
    <source>
        <strain evidence="10">zrk13</strain>
    </source>
</reference>
<evidence type="ECO:0000256" key="6">
    <source>
        <dbReference type="SAM" id="Phobius"/>
    </source>
</evidence>
<feature type="domain" description="DUF2179" evidence="7">
    <location>
        <begin position="115"/>
        <end position="166"/>
    </location>
</feature>
<protein>
    <submittedName>
        <fullName evidence="9">DUF2179 domain-containing protein</fullName>
    </submittedName>
</protein>